<feature type="transmembrane region" description="Helical" evidence="1">
    <location>
        <begin position="132"/>
        <end position="152"/>
    </location>
</feature>
<comment type="caution">
    <text evidence="2">The sequence shown here is derived from an EMBL/GenBank/DDBJ whole genome shotgun (WGS) entry which is preliminary data.</text>
</comment>
<keyword evidence="3" id="KW-1185">Reference proteome</keyword>
<accession>A0ABS5QP69</accession>
<dbReference type="Proteomes" id="UP001519418">
    <property type="component" value="Unassembled WGS sequence"/>
</dbReference>
<evidence type="ECO:0000313" key="3">
    <source>
        <dbReference type="Proteomes" id="UP001519418"/>
    </source>
</evidence>
<keyword evidence="1" id="KW-0812">Transmembrane</keyword>
<feature type="transmembrane region" description="Helical" evidence="1">
    <location>
        <begin position="42"/>
        <end position="65"/>
    </location>
</feature>
<evidence type="ECO:0000256" key="1">
    <source>
        <dbReference type="SAM" id="Phobius"/>
    </source>
</evidence>
<gene>
    <name evidence="2" type="ORF">G6R27_00890</name>
</gene>
<proteinExistence type="predicted"/>
<protein>
    <recommendedName>
        <fullName evidence="4">Integral membrane protein</fullName>
    </recommendedName>
</protein>
<organism evidence="2 3">
    <name type="scientific">Fructobacillus papyriferae</name>
    <dbReference type="NCBI Taxonomy" id="2713171"/>
    <lineage>
        <taxon>Bacteria</taxon>
        <taxon>Bacillati</taxon>
        <taxon>Bacillota</taxon>
        <taxon>Bacilli</taxon>
        <taxon>Lactobacillales</taxon>
        <taxon>Lactobacillaceae</taxon>
        <taxon>Fructobacillus</taxon>
    </lineage>
</organism>
<dbReference type="EMBL" id="JAAMFI010000001">
    <property type="protein sequence ID" value="MBS9334592.1"/>
    <property type="molecule type" value="Genomic_DNA"/>
</dbReference>
<keyword evidence="1" id="KW-0472">Membrane</keyword>
<name>A0ABS5QP69_9LACO</name>
<dbReference type="RefSeq" id="WP_213819209.1">
    <property type="nucleotide sequence ID" value="NZ_JAAMFI010000001.1"/>
</dbReference>
<evidence type="ECO:0008006" key="4">
    <source>
        <dbReference type="Google" id="ProtNLM"/>
    </source>
</evidence>
<keyword evidence="1" id="KW-1133">Transmembrane helix</keyword>
<evidence type="ECO:0000313" key="2">
    <source>
        <dbReference type="EMBL" id="MBS9334592.1"/>
    </source>
</evidence>
<sequence>MSNTPIRLVSLKKRHQDQTIYYDPEDGRYYQRTMPKKSGYDLALFVAFLISAVIGTVLWLGKFFFPLPQITLTNPLLWWLVLIITMILPAWFWFMAYRQGKKQGLPKEELLEFLPSSGQKTYLKGKWGFERAWIIFVLLLLPPTTLLFLILYIFKANLIDAVLLTLHGTLFLRRVQPDVWRRLKWSARKLK</sequence>
<reference evidence="2 3" key="1">
    <citation type="submission" date="2020-02" db="EMBL/GenBank/DDBJ databases">
        <title>Fructobacillus sp. isolated from paper mulberry of Taiwan.</title>
        <authorList>
            <person name="Lin S.-T."/>
        </authorList>
    </citation>
    <scope>NUCLEOTIDE SEQUENCE [LARGE SCALE GENOMIC DNA]</scope>
    <source>
        <strain evidence="2 3">M1-10</strain>
    </source>
</reference>
<feature type="transmembrane region" description="Helical" evidence="1">
    <location>
        <begin position="77"/>
        <end position="97"/>
    </location>
</feature>